<protein>
    <submittedName>
        <fullName evidence="1">Uncharacterized protein</fullName>
    </submittedName>
</protein>
<evidence type="ECO:0000313" key="2">
    <source>
        <dbReference type="Proteomes" id="UP001056120"/>
    </source>
</evidence>
<dbReference type="EMBL" id="CM042018">
    <property type="protein sequence ID" value="KAI3827479.1"/>
    <property type="molecule type" value="Genomic_DNA"/>
</dbReference>
<accession>A0ACB9K5J3</accession>
<proteinExistence type="predicted"/>
<reference evidence="2" key="1">
    <citation type="journal article" date="2022" name="Mol. Ecol. Resour.">
        <title>The genomes of chicory, endive, great burdock and yacon provide insights into Asteraceae palaeo-polyploidization history and plant inulin production.</title>
        <authorList>
            <person name="Fan W."/>
            <person name="Wang S."/>
            <person name="Wang H."/>
            <person name="Wang A."/>
            <person name="Jiang F."/>
            <person name="Liu H."/>
            <person name="Zhao H."/>
            <person name="Xu D."/>
            <person name="Zhang Y."/>
        </authorList>
    </citation>
    <scope>NUCLEOTIDE SEQUENCE [LARGE SCALE GENOMIC DNA]</scope>
    <source>
        <strain evidence="2">cv. Yunnan</strain>
    </source>
</reference>
<name>A0ACB9K5J3_9ASTR</name>
<comment type="caution">
    <text evidence="1">The sequence shown here is derived from an EMBL/GenBank/DDBJ whole genome shotgun (WGS) entry which is preliminary data.</text>
</comment>
<reference evidence="1 2" key="2">
    <citation type="journal article" date="2022" name="Mol. Ecol. Resour.">
        <title>The genomes of chicory, endive, great burdock and yacon provide insights into Asteraceae paleo-polyploidization history and plant inulin production.</title>
        <authorList>
            <person name="Fan W."/>
            <person name="Wang S."/>
            <person name="Wang H."/>
            <person name="Wang A."/>
            <person name="Jiang F."/>
            <person name="Liu H."/>
            <person name="Zhao H."/>
            <person name="Xu D."/>
            <person name="Zhang Y."/>
        </authorList>
    </citation>
    <scope>NUCLEOTIDE SEQUENCE [LARGE SCALE GENOMIC DNA]</scope>
    <source>
        <strain evidence="2">cv. Yunnan</strain>
        <tissue evidence="1">Leaves</tissue>
    </source>
</reference>
<organism evidence="1 2">
    <name type="scientific">Smallanthus sonchifolius</name>
    <dbReference type="NCBI Taxonomy" id="185202"/>
    <lineage>
        <taxon>Eukaryota</taxon>
        <taxon>Viridiplantae</taxon>
        <taxon>Streptophyta</taxon>
        <taxon>Embryophyta</taxon>
        <taxon>Tracheophyta</taxon>
        <taxon>Spermatophyta</taxon>
        <taxon>Magnoliopsida</taxon>
        <taxon>eudicotyledons</taxon>
        <taxon>Gunneridae</taxon>
        <taxon>Pentapetalae</taxon>
        <taxon>asterids</taxon>
        <taxon>campanulids</taxon>
        <taxon>Asterales</taxon>
        <taxon>Asteraceae</taxon>
        <taxon>Asteroideae</taxon>
        <taxon>Heliantheae alliance</taxon>
        <taxon>Millerieae</taxon>
        <taxon>Smallanthus</taxon>
    </lineage>
</organism>
<dbReference type="Proteomes" id="UP001056120">
    <property type="component" value="Linkage Group LG01"/>
</dbReference>
<evidence type="ECO:0000313" key="1">
    <source>
        <dbReference type="EMBL" id="KAI3827479.1"/>
    </source>
</evidence>
<keyword evidence="2" id="KW-1185">Reference proteome</keyword>
<sequence>METLTELLKHVAGKFPDRRALSVSRKFDITHSRHNQLIEHAASLLVAAGVKPHDVVALTFPNTVEEKYYPVNEIERLEAEVDMTLHLRIISLNSGNC</sequence>
<gene>
    <name evidence="1" type="ORF">L1987_01555</name>
</gene>